<proteinExistence type="predicted"/>
<keyword evidence="8" id="KW-1133">Transmembrane helix</keyword>
<dbReference type="Pfam" id="PF00672">
    <property type="entry name" value="HAMP"/>
    <property type="match status" value="1"/>
</dbReference>
<dbReference type="PROSITE" id="PS50885">
    <property type="entry name" value="HAMP"/>
    <property type="match status" value="1"/>
</dbReference>
<dbReference type="InterPro" id="IPR003594">
    <property type="entry name" value="HATPase_dom"/>
</dbReference>
<keyword evidence="6 8" id="KW-0472">Membrane</keyword>
<evidence type="ECO:0000256" key="3">
    <source>
        <dbReference type="ARBA" id="ARBA00022553"/>
    </source>
</evidence>
<dbReference type="InterPro" id="IPR036890">
    <property type="entry name" value="HATPase_C_sf"/>
</dbReference>
<reference evidence="10 11" key="1">
    <citation type="submission" date="2024-09" db="EMBL/GenBank/DDBJ databases">
        <authorList>
            <person name="Sun Q."/>
            <person name="Mori K."/>
        </authorList>
    </citation>
    <scope>NUCLEOTIDE SEQUENCE [LARGE SCALE GENOMIC DNA]</scope>
    <source>
        <strain evidence="10 11">NCAIM B.02610</strain>
    </source>
</reference>
<comment type="subcellular location">
    <subcellularLocation>
        <location evidence="1">Cell membrane</location>
        <topology evidence="1">Multi-pass membrane protein</topology>
    </subcellularLocation>
</comment>
<evidence type="ECO:0000256" key="8">
    <source>
        <dbReference type="SAM" id="Phobius"/>
    </source>
</evidence>
<sequence>MRKFNLNNVHLKNKLLIIYFLSVFIPILLTNIIFYHVTTGNVKKQKMQDLTLAFEQIANDFSNTVDEAIGVSSTIYTDDTLHDFFETEYETVTDYVIEYESTFRNFNKYSPVYSAIKSITFYTDNHSMLFAGGIEEITENIQNNHWYQDITQLQYSHPIVRRTASIDTFSVIRQLNYFQTNTREKFVKIDLNTEIIRQAFGNIAFQGNIYLLSEHGRIEYTTDSEVPRQHSTYFTDVHSSSKDSTIFEQEFDLNYLDGWKVVGVVSENAILEGVQNSRKFILYLASINFLVPSFIIIWISSSLHARLLRIVRHMKRMKNQNFELIDGVEYKDEIGQLTSEFNRMSQKINDLINDVYIANLQKKDLELKRKQAQLSALQSQINPHFLFNSLETIRMRSLLKKESETAKIIQNMAKLLRNSITWGKDWVTVEEELKIIQCFLEIQQYRFGDKLLFEIEVDEEAKGFMIPNMSLIPFVENASIHGIESKKGNGFLHIKIEKISEGLRFTITDDGVGMDKERLKNLVDSIQTKEDMGESIGVKNVYYRLKLHYGNQFTFDIKSSVGQGTKVQIIFPSKRV</sequence>
<feature type="transmembrane region" description="Helical" evidence="8">
    <location>
        <begin position="16"/>
        <end position="37"/>
    </location>
</feature>
<dbReference type="InterPro" id="IPR050640">
    <property type="entry name" value="Bact_2-comp_sensor_kinase"/>
</dbReference>
<organism evidence="10 11">
    <name type="scientific">Halalkalibacter kiskunsagensis</name>
    <dbReference type="NCBI Taxonomy" id="1548599"/>
    <lineage>
        <taxon>Bacteria</taxon>
        <taxon>Bacillati</taxon>
        <taxon>Bacillota</taxon>
        <taxon>Bacilli</taxon>
        <taxon>Bacillales</taxon>
        <taxon>Bacillaceae</taxon>
        <taxon>Halalkalibacter</taxon>
    </lineage>
</organism>
<feature type="domain" description="HAMP" evidence="9">
    <location>
        <begin position="301"/>
        <end position="353"/>
    </location>
</feature>
<gene>
    <name evidence="10" type="ORF">ACFFHM_16635</name>
</gene>
<dbReference type="SMART" id="SM00304">
    <property type="entry name" value="HAMP"/>
    <property type="match status" value="1"/>
</dbReference>
<keyword evidence="2" id="KW-1003">Cell membrane</keyword>
<protein>
    <submittedName>
        <fullName evidence="10">Sensor histidine kinase</fullName>
        <ecNumber evidence="10">2.7.13.3</ecNumber>
    </submittedName>
</protein>
<keyword evidence="8" id="KW-0812">Transmembrane</keyword>
<keyword evidence="11" id="KW-1185">Reference proteome</keyword>
<keyword evidence="7" id="KW-0175">Coiled coil</keyword>
<dbReference type="RefSeq" id="WP_335960603.1">
    <property type="nucleotide sequence ID" value="NZ_JAXBLX010000011.1"/>
</dbReference>
<dbReference type="Pfam" id="PF06580">
    <property type="entry name" value="His_kinase"/>
    <property type="match status" value="1"/>
</dbReference>
<dbReference type="GO" id="GO:0004673">
    <property type="term" value="F:protein histidine kinase activity"/>
    <property type="evidence" value="ECO:0007669"/>
    <property type="project" value="UniProtKB-EC"/>
</dbReference>
<comment type="caution">
    <text evidence="10">The sequence shown here is derived from an EMBL/GenBank/DDBJ whole genome shotgun (WGS) entry which is preliminary data.</text>
</comment>
<feature type="coiled-coil region" evidence="7">
    <location>
        <begin position="334"/>
        <end position="380"/>
    </location>
</feature>
<evidence type="ECO:0000256" key="6">
    <source>
        <dbReference type="ARBA" id="ARBA00023136"/>
    </source>
</evidence>
<keyword evidence="5 10" id="KW-0418">Kinase</keyword>
<dbReference type="Proteomes" id="UP001589838">
    <property type="component" value="Unassembled WGS sequence"/>
</dbReference>
<dbReference type="PANTHER" id="PTHR34220:SF7">
    <property type="entry name" value="SENSOR HISTIDINE KINASE YPDA"/>
    <property type="match status" value="1"/>
</dbReference>
<dbReference type="InterPro" id="IPR010559">
    <property type="entry name" value="Sig_transdc_His_kin_internal"/>
</dbReference>
<dbReference type="Gene3D" id="3.30.565.10">
    <property type="entry name" value="Histidine kinase-like ATPase, C-terminal domain"/>
    <property type="match status" value="1"/>
</dbReference>
<dbReference type="EC" id="2.7.13.3" evidence="10"/>
<evidence type="ECO:0000256" key="4">
    <source>
        <dbReference type="ARBA" id="ARBA00022679"/>
    </source>
</evidence>
<keyword evidence="3" id="KW-0597">Phosphoprotein</keyword>
<dbReference type="CDD" id="cd06225">
    <property type="entry name" value="HAMP"/>
    <property type="match status" value="1"/>
</dbReference>
<dbReference type="InterPro" id="IPR003660">
    <property type="entry name" value="HAMP_dom"/>
</dbReference>
<evidence type="ECO:0000259" key="9">
    <source>
        <dbReference type="PROSITE" id="PS50885"/>
    </source>
</evidence>
<dbReference type="SUPFAM" id="SSF55874">
    <property type="entry name" value="ATPase domain of HSP90 chaperone/DNA topoisomerase II/histidine kinase"/>
    <property type="match status" value="1"/>
</dbReference>
<dbReference type="SUPFAM" id="SSF158472">
    <property type="entry name" value="HAMP domain-like"/>
    <property type="match status" value="1"/>
</dbReference>
<evidence type="ECO:0000256" key="1">
    <source>
        <dbReference type="ARBA" id="ARBA00004651"/>
    </source>
</evidence>
<dbReference type="EMBL" id="JBHLUX010000039">
    <property type="protein sequence ID" value="MFC0472081.1"/>
    <property type="molecule type" value="Genomic_DNA"/>
</dbReference>
<dbReference type="Gene3D" id="6.10.340.10">
    <property type="match status" value="1"/>
</dbReference>
<evidence type="ECO:0000313" key="11">
    <source>
        <dbReference type="Proteomes" id="UP001589838"/>
    </source>
</evidence>
<evidence type="ECO:0000256" key="7">
    <source>
        <dbReference type="SAM" id="Coils"/>
    </source>
</evidence>
<dbReference type="Pfam" id="PF02518">
    <property type="entry name" value="HATPase_c"/>
    <property type="match status" value="1"/>
</dbReference>
<evidence type="ECO:0000313" key="10">
    <source>
        <dbReference type="EMBL" id="MFC0472081.1"/>
    </source>
</evidence>
<evidence type="ECO:0000256" key="5">
    <source>
        <dbReference type="ARBA" id="ARBA00022777"/>
    </source>
</evidence>
<keyword evidence="4 10" id="KW-0808">Transferase</keyword>
<dbReference type="PANTHER" id="PTHR34220">
    <property type="entry name" value="SENSOR HISTIDINE KINASE YPDA"/>
    <property type="match status" value="1"/>
</dbReference>
<feature type="transmembrane region" description="Helical" evidence="8">
    <location>
        <begin position="280"/>
        <end position="299"/>
    </location>
</feature>
<evidence type="ECO:0000256" key="2">
    <source>
        <dbReference type="ARBA" id="ARBA00022475"/>
    </source>
</evidence>
<accession>A0ABV6KJS0</accession>
<name>A0ABV6KJS0_9BACI</name>